<dbReference type="EMBL" id="LEKV01005201">
    <property type="protein sequence ID" value="KVH89552.1"/>
    <property type="molecule type" value="Genomic_DNA"/>
</dbReference>
<dbReference type="Gene3D" id="3.40.50.1820">
    <property type="entry name" value="alpha/beta hydrolase"/>
    <property type="match status" value="2"/>
</dbReference>
<dbReference type="InterPro" id="IPR000639">
    <property type="entry name" value="Epox_hydrolase-like"/>
</dbReference>
<feature type="domain" description="AB hydrolase-1" evidence="3">
    <location>
        <begin position="27"/>
        <end position="284"/>
    </location>
</feature>
<sequence length="583" mass="65540">MDQIKHNYIEVNGIKLHVAEIGSESSPAVVFLHGFPEIWYTWRHQMIAVANAGFRAIAPDYRGYGLSDIPAEPEKTSFFDFVHDTASILDSLAISKVFVIGKDFGSMVGYIFSLFNPEKVAGIVSLGVAFRPPGSRTHLVLPEGYYIQRWQESGRAEADFGRFDAKTVVRNIYILFSRSEIPIAGENEEIMDLVEPSTPLPSWFTEEDLAVYGDLILKDKFEPPKEAPKDLKIEAPTLLIMGEKDFVFKIPGTEEYIRSGAVKKYVPKLETIYLPEGSHFVHEQFPDHVNQLILNFLDCNKQLLQRIQAKMDQIVHKFVEVSGVKLHLAEIGDESSPVVVFLHGFPEIWYSWRHQMIAVANAGYRAIAPDCRGYGLSDPPPVTEKFGFSDLVDDLLAILDSLGIAKISIIAKDSGTRPAYLFALLHPTRVTGVISLGIPHTPFGPPNFLKELPEVASENQEIMDIVEPSTPLPSWLTEEDLSAYGTLYEKSGFLNSLKVPYRSMDEEYNIVDPIIKNPMLLILGEKDYFLKFPGVEDLIKSGIVKHFASNLEIEWLPEGSHFVQEQFPDQVNSLILAFLRKHS</sequence>
<evidence type="ECO:0000313" key="5">
    <source>
        <dbReference type="Proteomes" id="UP000243975"/>
    </source>
</evidence>
<dbReference type="PRINTS" id="PR00412">
    <property type="entry name" value="EPOXHYDRLASE"/>
</dbReference>
<dbReference type="Proteomes" id="UP000243975">
    <property type="component" value="Unassembled WGS sequence"/>
</dbReference>
<proteinExistence type="inferred from homology"/>
<dbReference type="GO" id="GO:0016787">
    <property type="term" value="F:hydrolase activity"/>
    <property type="evidence" value="ECO:0007669"/>
    <property type="project" value="UniProtKB-KW"/>
</dbReference>
<name>A0A103XF78_CYNCS</name>
<organism evidence="4 5">
    <name type="scientific">Cynara cardunculus var. scolymus</name>
    <name type="common">Globe artichoke</name>
    <name type="synonym">Cynara scolymus</name>
    <dbReference type="NCBI Taxonomy" id="59895"/>
    <lineage>
        <taxon>Eukaryota</taxon>
        <taxon>Viridiplantae</taxon>
        <taxon>Streptophyta</taxon>
        <taxon>Embryophyta</taxon>
        <taxon>Tracheophyta</taxon>
        <taxon>Spermatophyta</taxon>
        <taxon>Magnoliopsida</taxon>
        <taxon>eudicotyledons</taxon>
        <taxon>Gunneridae</taxon>
        <taxon>Pentapetalae</taxon>
        <taxon>asterids</taxon>
        <taxon>campanulids</taxon>
        <taxon>Asterales</taxon>
        <taxon>Asteraceae</taxon>
        <taxon>Carduoideae</taxon>
        <taxon>Cardueae</taxon>
        <taxon>Carduinae</taxon>
        <taxon>Cynara</taxon>
    </lineage>
</organism>
<dbReference type="SUPFAM" id="SSF53474">
    <property type="entry name" value="alpha/beta-Hydrolases"/>
    <property type="match status" value="2"/>
</dbReference>
<gene>
    <name evidence="4" type="ORF">Ccrd_008457</name>
</gene>
<evidence type="ECO:0000256" key="2">
    <source>
        <dbReference type="ARBA" id="ARBA00038334"/>
    </source>
</evidence>
<keyword evidence="5" id="KW-1185">Reference proteome</keyword>
<reference evidence="4 5" key="1">
    <citation type="journal article" date="2016" name="Sci. Rep.">
        <title>The genome sequence of the outbreeding globe artichoke constructed de novo incorporating a phase-aware low-pass sequencing strategy of F1 progeny.</title>
        <authorList>
            <person name="Scaglione D."/>
            <person name="Reyes-Chin-Wo S."/>
            <person name="Acquadro A."/>
            <person name="Froenicke L."/>
            <person name="Portis E."/>
            <person name="Beitel C."/>
            <person name="Tirone M."/>
            <person name="Mauro R."/>
            <person name="Lo Monaco A."/>
            <person name="Mauromicale G."/>
            <person name="Faccioli P."/>
            <person name="Cattivelli L."/>
            <person name="Rieseberg L."/>
            <person name="Michelmore R."/>
            <person name="Lanteri S."/>
        </authorList>
    </citation>
    <scope>NUCLEOTIDE SEQUENCE [LARGE SCALE GENOMIC DNA]</scope>
    <source>
        <strain evidence="4">2C</strain>
    </source>
</reference>
<dbReference type="STRING" id="59895.A0A103XF78"/>
<dbReference type="PRINTS" id="PR00111">
    <property type="entry name" value="ABHYDROLASE"/>
</dbReference>
<evidence type="ECO:0000313" key="4">
    <source>
        <dbReference type="EMBL" id="KVH89552.1"/>
    </source>
</evidence>
<dbReference type="Gramene" id="KVH89552">
    <property type="protein sequence ID" value="KVH89552"/>
    <property type="gene ID" value="Ccrd_008457"/>
</dbReference>
<dbReference type="InterPro" id="IPR029058">
    <property type="entry name" value="AB_hydrolase_fold"/>
</dbReference>
<comment type="caution">
    <text evidence="4">The sequence shown here is derived from an EMBL/GenBank/DDBJ whole genome shotgun (WGS) entry which is preliminary data.</text>
</comment>
<evidence type="ECO:0000259" key="3">
    <source>
        <dbReference type="Pfam" id="PF00561"/>
    </source>
</evidence>
<dbReference type="Pfam" id="PF00561">
    <property type="entry name" value="Abhydrolase_1"/>
    <property type="match status" value="2"/>
</dbReference>
<comment type="similarity">
    <text evidence="2">Belongs to the AB hydrolase superfamily. Epoxide hydrolase family.</text>
</comment>
<dbReference type="PANTHER" id="PTHR43329">
    <property type="entry name" value="EPOXIDE HYDROLASE"/>
    <property type="match status" value="1"/>
</dbReference>
<accession>A0A103XF78</accession>
<protein>
    <recommendedName>
        <fullName evidence="3">AB hydrolase-1 domain-containing protein</fullName>
    </recommendedName>
</protein>
<dbReference type="InterPro" id="IPR000073">
    <property type="entry name" value="AB_hydrolase_1"/>
</dbReference>
<dbReference type="AlphaFoldDB" id="A0A103XF78"/>
<evidence type="ECO:0000256" key="1">
    <source>
        <dbReference type="ARBA" id="ARBA00022801"/>
    </source>
</evidence>
<keyword evidence="1" id="KW-0378">Hydrolase</keyword>
<feature type="domain" description="AB hydrolase-1" evidence="3">
    <location>
        <begin position="337"/>
        <end position="445"/>
    </location>
</feature>
<dbReference type="OMA" id="ETIFFPE"/>